<organism evidence="1 2">
    <name type="scientific">Orbilia ellipsospora</name>
    <dbReference type="NCBI Taxonomy" id="2528407"/>
    <lineage>
        <taxon>Eukaryota</taxon>
        <taxon>Fungi</taxon>
        <taxon>Dikarya</taxon>
        <taxon>Ascomycota</taxon>
        <taxon>Pezizomycotina</taxon>
        <taxon>Orbiliomycetes</taxon>
        <taxon>Orbiliales</taxon>
        <taxon>Orbiliaceae</taxon>
        <taxon>Orbilia</taxon>
    </lineage>
</organism>
<comment type="caution">
    <text evidence="1">The sequence shown here is derived from an EMBL/GenBank/DDBJ whole genome shotgun (WGS) entry which is preliminary data.</text>
</comment>
<gene>
    <name evidence="1" type="ORF">TWF694_000002</name>
</gene>
<reference evidence="1 2" key="1">
    <citation type="submission" date="2019-10" db="EMBL/GenBank/DDBJ databases">
        <authorList>
            <person name="Palmer J.M."/>
        </authorList>
    </citation>
    <scope>NUCLEOTIDE SEQUENCE [LARGE SCALE GENOMIC DNA]</scope>
    <source>
        <strain evidence="1 2">TWF694</strain>
    </source>
</reference>
<dbReference type="AlphaFoldDB" id="A0AAV9XM94"/>
<dbReference type="PANTHER" id="PTHR37540">
    <property type="entry name" value="TRANSCRIPTION FACTOR (ACR-2), PUTATIVE-RELATED-RELATED"/>
    <property type="match status" value="1"/>
</dbReference>
<accession>A0AAV9XM94</accession>
<dbReference type="InterPro" id="IPR021858">
    <property type="entry name" value="Fun_TF"/>
</dbReference>
<dbReference type="EMBL" id="JAVHJO010000001">
    <property type="protein sequence ID" value="KAK6543234.1"/>
    <property type="molecule type" value="Genomic_DNA"/>
</dbReference>
<proteinExistence type="predicted"/>
<evidence type="ECO:0000313" key="1">
    <source>
        <dbReference type="EMBL" id="KAK6543234.1"/>
    </source>
</evidence>
<dbReference type="Proteomes" id="UP001365542">
    <property type="component" value="Unassembled WGS sequence"/>
</dbReference>
<protein>
    <submittedName>
        <fullName evidence="1">Uncharacterized protein</fullName>
    </submittedName>
</protein>
<evidence type="ECO:0000313" key="2">
    <source>
        <dbReference type="Proteomes" id="UP001365542"/>
    </source>
</evidence>
<dbReference type="Pfam" id="PF11951">
    <property type="entry name" value="Fungal_trans_2"/>
    <property type="match status" value="1"/>
</dbReference>
<name>A0AAV9XM94_9PEZI</name>
<sequence length="503" mass="56725">MSQTGSTIKIASSPALAFINVTHPSALKQHSTEIRKHVMRDIGHARRRTKVKDVRRMRKTTATITNAEKSLTNAMRIRSVSDDRTERQVLCHMAQLARRYGPLDEKNLHAFLYPMEMGEPQLQTIRNLFSQTSRPRRRPLLSIWFALMATDVGAFHLLLASSYLASGCSIPGNNTPSVPYQKNNTTALLYYNKSIVSVKKRILQSNASSDDGLIIALLSFLCYNVKIQNFEQWNIHIIGLERLIALRGGIDTLDNAYTRLLIIWQDLCGAAAIDVSPRFPLSPDLNFYAAYKGLGTRSSIFRSNLEGLRITSPSFEETINVLEFMAGVSIFIKDGAADETFWDNDIQTTQLIINLVHKALSLPRMEPESVYLCALLTPDLIIREVLRGSMIIFLALLKVRSGFSMAPLELVKHISSLRFFLSLPTINWSFIPELKLWVLFICSFGPSSGDREWSVSHIKGEMLKHRLSNSADVLKVVNEIIWIENLVPKEYLRCICAAIDADI</sequence>
<keyword evidence="2" id="KW-1185">Reference proteome</keyword>
<dbReference type="PANTHER" id="PTHR37540:SF5">
    <property type="entry name" value="TRANSCRIPTION FACTOR DOMAIN-CONTAINING PROTEIN"/>
    <property type="match status" value="1"/>
</dbReference>